<dbReference type="PANTHER" id="PTHR33365">
    <property type="entry name" value="YALI0B05434P"/>
    <property type="match status" value="1"/>
</dbReference>
<keyword evidence="7" id="KW-0325">Glycoprotein</keyword>
<evidence type="ECO:0000256" key="3">
    <source>
        <dbReference type="ARBA" id="ARBA00022989"/>
    </source>
</evidence>
<dbReference type="EMBL" id="JAKNSF020000106">
    <property type="protein sequence ID" value="KAK7715667.1"/>
    <property type="molecule type" value="Genomic_DNA"/>
</dbReference>
<keyword evidence="2" id="KW-0812">Transmembrane</keyword>
<evidence type="ECO:0000313" key="9">
    <source>
        <dbReference type="EMBL" id="KAK7715667.1"/>
    </source>
</evidence>
<dbReference type="Proteomes" id="UP001430848">
    <property type="component" value="Unassembled WGS sequence"/>
</dbReference>
<evidence type="ECO:0000256" key="2">
    <source>
        <dbReference type="ARBA" id="ARBA00022692"/>
    </source>
</evidence>
<comment type="subcellular location">
    <subcellularLocation>
        <location evidence="1">Membrane</location>
        <topology evidence="1">Single-pass membrane protein</topology>
    </subcellularLocation>
</comment>
<organism evidence="9 10">
    <name type="scientific">Diaporthe eres</name>
    <name type="common">Phomopsis oblonga</name>
    <dbReference type="NCBI Taxonomy" id="83184"/>
    <lineage>
        <taxon>Eukaryota</taxon>
        <taxon>Fungi</taxon>
        <taxon>Dikarya</taxon>
        <taxon>Ascomycota</taxon>
        <taxon>Pezizomycotina</taxon>
        <taxon>Sordariomycetes</taxon>
        <taxon>Sordariomycetidae</taxon>
        <taxon>Diaporthales</taxon>
        <taxon>Diaporthaceae</taxon>
        <taxon>Diaporthe</taxon>
        <taxon>Diaporthe eres species complex</taxon>
    </lineage>
</organism>
<keyword evidence="10" id="KW-1185">Reference proteome</keyword>
<proteinExistence type="inferred from homology"/>
<comment type="caution">
    <text evidence="9">The sequence shown here is derived from an EMBL/GenBank/DDBJ whole genome shotgun (WGS) entry which is preliminary data.</text>
</comment>
<evidence type="ECO:0000256" key="8">
    <source>
        <dbReference type="ARBA" id="ARBA00035112"/>
    </source>
</evidence>
<evidence type="ECO:0000313" key="10">
    <source>
        <dbReference type="Proteomes" id="UP001430848"/>
    </source>
</evidence>
<dbReference type="Pfam" id="PF11807">
    <property type="entry name" value="UstYa"/>
    <property type="match status" value="1"/>
</dbReference>
<dbReference type="InterPro" id="IPR021765">
    <property type="entry name" value="UstYa-like"/>
</dbReference>
<reference evidence="9 10" key="1">
    <citation type="submission" date="2024-02" db="EMBL/GenBank/DDBJ databases">
        <title>De novo assembly and annotation of 12 fungi associated with fruit tree decline syndrome in Ontario, Canada.</title>
        <authorList>
            <person name="Sulman M."/>
            <person name="Ellouze W."/>
            <person name="Ilyukhin E."/>
        </authorList>
    </citation>
    <scope>NUCLEOTIDE SEQUENCE [LARGE SCALE GENOMIC DNA]</scope>
    <source>
        <strain evidence="9 10">M169</strain>
    </source>
</reference>
<evidence type="ECO:0000256" key="4">
    <source>
        <dbReference type="ARBA" id="ARBA00023002"/>
    </source>
</evidence>
<sequence length="273" mass="30981">MDDAERSSTSSQPLLTEKDDGFVYREPKPCDSHGLLASTVLLLLISLAVNTYTLLRPVPNCPSPYASLEPTLQVPFEWSTEYADINMTTAGALWDSISFDVGFVALDNDWTAAHDLLPAQPFPWDHSKGMYVLNGFHALHCLKNIHRAVREYELGLPQSLSLYHITHCLDSLRGDILCQADDTPRYTTITKSPESAVGQLRQCRDWGALERWAEERTSCYHYISHEADFINQFERFKYCPKDSPYWPALRKHFGKPDDWFGEGCTKGKLGVEC</sequence>
<gene>
    <name evidence="9" type="ORF">SLS63_011343</name>
</gene>
<evidence type="ECO:0000256" key="1">
    <source>
        <dbReference type="ARBA" id="ARBA00004167"/>
    </source>
</evidence>
<keyword evidence="3" id="KW-1133">Transmembrane helix</keyword>
<evidence type="ECO:0000256" key="7">
    <source>
        <dbReference type="ARBA" id="ARBA00023180"/>
    </source>
</evidence>
<evidence type="ECO:0000256" key="5">
    <source>
        <dbReference type="ARBA" id="ARBA00023026"/>
    </source>
</evidence>
<name>A0ABR1NUF0_DIAER</name>
<comment type="similarity">
    <text evidence="8">Belongs to the ustYa family.</text>
</comment>
<protein>
    <submittedName>
        <fullName evidence="9">Uncharacterized protein</fullName>
    </submittedName>
</protein>
<accession>A0ABR1NUF0</accession>
<evidence type="ECO:0000256" key="6">
    <source>
        <dbReference type="ARBA" id="ARBA00023136"/>
    </source>
</evidence>
<keyword evidence="6" id="KW-0472">Membrane</keyword>
<keyword evidence="5" id="KW-0843">Virulence</keyword>
<keyword evidence="4" id="KW-0560">Oxidoreductase</keyword>
<dbReference type="PANTHER" id="PTHR33365:SF6">
    <property type="entry name" value="OXIDASE USTYA"/>
    <property type="match status" value="1"/>
</dbReference>